<dbReference type="Gene3D" id="3.40.50.1820">
    <property type="entry name" value="alpha/beta hydrolase"/>
    <property type="match status" value="1"/>
</dbReference>
<evidence type="ECO:0000313" key="4">
    <source>
        <dbReference type="EMBL" id="WDZ83325.1"/>
    </source>
</evidence>
<dbReference type="PRINTS" id="PR00412">
    <property type="entry name" value="EPOXHYDRLASE"/>
</dbReference>
<dbReference type="InterPro" id="IPR000639">
    <property type="entry name" value="Epox_hydrolase-like"/>
</dbReference>
<accession>A0ABY7ZK83</accession>
<dbReference type="GO" id="GO:0016787">
    <property type="term" value="F:hydrolase activity"/>
    <property type="evidence" value="ECO:0007669"/>
    <property type="project" value="UniProtKB-KW"/>
</dbReference>
<gene>
    <name evidence="4" type="ORF">PVK37_23075</name>
</gene>
<dbReference type="SUPFAM" id="SSF53474">
    <property type="entry name" value="alpha/beta-Hydrolases"/>
    <property type="match status" value="1"/>
</dbReference>
<evidence type="ECO:0000259" key="3">
    <source>
        <dbReference type="Pfam" id="PF00561"/>
    </source>
</evidence>
<dbReference type="RefSeq" id="WP_275029790.1">
    <property type="nucleotide sequence ID" value="NZ_CP118615.1"/>
</dbReference>
<proteinExistence type="predicted"/>
<reference evidence="4 5" key="1">
    <citation type="submission" date="2023-02" db="EMBL/GenBank/DDBJ databases">
        <authorList>
            <person name="Mo P."/>
        </authorList>
    </citation>
    <scope>NUCLEOTIDE SEQUENCE [LARGE SCALE GENOMIC DNA]</scope>
    <source>
        <strain evidence="4 5">HUAS 3</strain>
    </source>
</reference>
<dbReference type="EMBL" id="CP118615">
    <property type="protein sequence ID" value="WDZ83325.1"/>
    <property type="molecule type" value="Genomic_DNA"/>
</dbReference>
<name>A0ABY7ZK83_9ACTN</name>
<keyword evidence="5" id="KW-1185">Reference proteome</keyword>
<dbReference type="InterPro" id="IPR000073">
    <property type="entry name" value="AB_hydrolase_1"/>
</dbReference>
<dbReference type="Pfam" id="PF00561">
    <property type="entry name" value="Abhydrolase_1"/>
    <property type="match status" value="1"/>
</dbReference>
<evidence type="ECO:0000256" key="1">
    <source>
        <dbReference type="ARBA" id="ARBA00022801"/>
    </source>
</evidence>
<evidence type="ECO:0000256" key="2">
    <source>
        <dbReference type="SAM" id="MobiDB-lite"/>
    </source>
</evidence>
<sequence>MSDETMADAPVPAGRTRRMPRRSWRMAAGAAVTALALLTTAAGVSVAAERDERGKPERASAAALGSGFREGRVGVDGGYLHYVKGGTGAPLVLLHGWPQTWWSWHTVMPELAKTRTVIALDLPGLGSSSIPSGGYDKKTTAKRINQAVRALGYTKVDLLTHDSGSLIAYPYAVQFPEQVGRIAVIEAPLSGFGLEDFYGVSWHFLFNASPAPIPETIMDNDDVSTYLGMLFNNSHRPDLIDKDTYYRAYSDPARRTAGYNYYRAFDTDIADNRASAAAGKVSTPILAMGAQYVFGPAVAASYRNVGTDVREVVAPASGHFVPEENPQFLLDCVKLFFGPAGGVPSRPELANCAP</sequence>
<feature type="domain" description="AB hydrolase-1" evidence="3">
    <location>
        <begin position="90"/>
        <end position="326"/>
    </location>
</feature>
<evidence type="ECO:0000313" key="5">
    <source>
        <dbReference type="Proteomes" id="UP001219605"/>
    </source>
</evidence>
<dbReference type="InterPro" id="IPR029058">
    <property type="entry name" value="AB_hydrolase_fold"/>
</dbReference>
<feature type="region of interest" description="Disordered" evidence="2">
    <location>
        <begin position="1"/>
        <end position="20"/>
    </location>
</feature>
<keyword evidence="1 4" id="KW-0378">Hydrolase</keyword>
<dbReference type="PANTHER" id="PTHR43329">
    <property type="entry name" value="EPOXIDE HYDROLASE"/>
    <property type="match status" value="1"/>
</dbReference>
<protein>
    <submittedName>
        <fullName evidence="4">Alpha/beta hydrolase</fullName>
    </submittedName>
</protein>
<organism evidence="4 5">
    <name type="scientific">Micromonospora cathayae</name>
    <dbReference type="NCBI Taxonomy" id="3028804"/>
    <lineage>
        <taxon>Bacteria</taxon>
        <taxon>Bacillati</taxon>
        <taxon>Actinomycetota</taxon>
        <taxon>Actinomycetes</taxon>
        <taxon>Micromonosporales</taxon>
        <taxon>Micromonosporaceae</taxon>
        <taxon>Micromonospora</taxon>
    </lineage>
</organism>
<dbReference type="Proteomes" id="UP001219605">
    <property type="component" value="Chromosome"/>
</dbReference>